<reference evidence="4 5" key="1">
    <citation type="submission" date="2020-01" db="EMBL/GenBank/DDBJ databases">
        <title>Paenibacillus sp. nov., isolated from tomato rhizosphere.</title>
        <authorList>
            <person name="Weon H.-Y."/>
            <person name="Lee S.A."/>
        </authorList>
    </citation>
    <scope>NUCLEOTIDE SEQUENCE [LARGE SCALE GENOMIC DNA]</scope>
    <source>
        <strain evidence="4 5">12200R-189</strain>
    </source>
</reference>
<name>A0A6C0G3L2_9BACL</name>
<dbReference type="KEGG" id="plyc:GXP70_26125"/>
<evidence type="ECO:0000313" key="4">
    <source>
        <dbReference type="EMBL" id="QHT63102.1"/>
    </source>
</evidence>
<feature type="transmembrane region" description="Helical" evidence="2">
    <location>
        <begin position="40"/>
        <end position="58"/>
    </location>
</feature>
<dbReference type="Pfam" id="PF13145">
    <property type="entry name" value="Rotamase_2"/>
    <property type="match status" value="1"/>
</dbReference>
<dbReference type="InterPro" id="IPR027304">
    <property type="entry name" value="Trigger_fact/SurA_dom_sf"/>
</dbReference>
<dbReference type="RefSeq" id="WP_162359532.1">
    <property type="nucleotide sequence ID" value="NZ_CP048209.1"/>
</dbReference>
<keyword evidence="2" id="KW-0812">Transmembrane</keyword>
<protein>
    <recommendedName>
        <fullName evidence="3">PpiC domain-containing protein</fullName>
    </recommendedName>
</protein>
<accession>A0A6C0G3L2</accession>
<dbReference type="Gene3D" id="3.10.50.40">
    <property type="match status" value="1"/>
</dbReference>
<dbReference type="PANTHER" id="PTHR47245:SF2">
    <property type="entry name" value="PEPTIDYL-PROLYL CIS-TRANS ISOMERASE HP_0175-RELATED"/>
    <property type="match status" value="1"/>
</dbReference>
<evidence type="ECO:0000313" key="5">
    <source>
        <dbReference type="Proteomes" id="UP000476064"/>
    </source>
</evidence>
<evidence type="ECO:0000259" key="3">
    <source>
        <dbReference type="Pfam" id="PF13145"/>
    </source>
</evidence>
<dbReference type="InterPro" id="IPR050245">
    <property type="entry name" value="PrsA_foldase"/>
</dbReference>
<dbReference type="InterPro" id="IPR046357">
    <property type="entry name" value="PPIase_dom_sf"/>
</dbReference>
<dbReference type="InterPro" id="IPR000297">
    <property type="entry name" value="PPIase_PpiC"/>
</dbReference>
<keyword evidence="5" id="KW-1185">Reference proteome</keyword>
<dbReference type="EMBL" id="CP048209">
    <property type="protein sequence ID" value="QHT63102.1"/>
    <property type="molecule type" value="Genomic_DNA"/>
</dbReference>
<dbReference type="PANTHER" id="PTHR47245">
    <property type="entry name" value="PEPTIDYLPROLYL ISOMERASE"/>
    <property type="match status" value="1"/>
</dbReference>
<evidence type="ECO:0000256" key="1">
    <source>
        <dbReference type="SAM" id="MobiDB-lite"/>
    </source>
</evidence>
<proteinExistence type="predicted"/>
<evidence type="ECO:0000256" key="2">
    <source>
        <dbReference type="SAM" id="Phobius"/>
    </source>
</evidence>
<feature type="region of interest" description="Disordered" evidence="1">
    <location>
        <begin position="1"/>
        <end position="31"/>
    </location>
</feature>
<gene>
    <name evidence="4" type="ORF">GXP70_26125</name>
</gene>
<dbReference type="GO" id="GO:0003755">
    <property type="term" value="F:peptidyl-prolyl cis-trans isomerase activity"/>
    <property type="evidence" value="ECO:0007669"/>
    <property type="project" value="InterPro"/>
</dbReference>
<feature type="domain" description="PpiC" evidence="3">
    <location>
        <begin position="216"/>
        <end position="349"/>
    </location>
</feature>
<dbReference type="AlphaFoldDB" id="A0A6C0G3L2"/>
<keyword evidence="2" id="KW-1133">Transmembrane helix</keyword>
<sequence length="388" mass="42287">MTIATNKDMRKRKGKSTQRGADASRRTATVPGRRRKSLRFAAAGFVVLAMILIGVSVYRAQAAKSPDVPDSAVVATIDGEPVTAAEFRGKQSTKRAGVYDYFQQTYRLADTPDFWASAYGGERTVDKLRADTLAAIVEDKVQLRLAKREGIVQDIGYGSFLKQWEAENKRRAQTLKKGGLVYGPARLEASFYYDTWLTDNVERLKEKLAARDVIGDAQLNAYYEAHLADYTGQAAVKASLISIACGADDCGAGGAAYKQLERARDDWAGGEDWTKLQRRYGGDGAMAFASRTFDADSAKADTMVNPLLLQAAQALKPNEVSGIVAENGALYAVKALSVDRPKAVPLSEVGGQIRKQLADEAYAQRIEEAVKQAKIVIDHGAYDRLEAE</sequence>
<organism evidence="4 5">
    <name type="scientific">Paenibacillus lycopersici</name>
    <dbReference type="NCBI Taxonomy" id="2704462"/>
    <lineage>
        <taxon>Bacteria</taxon>
        <taxon>Bacillati</taxon>
        <taxon>Bacillota</taxon>
        <taxon>Bacilli</taxon>
        <taxon>Bacillales</taxon>
        <taxon>Paenibacillaceae</taxon>
        <taxon>Paenibacillus</taxon>
    </lineage>
</organism>
<dbReference type="Gene3D" id="1.10.4030.10">
    <property type="entry name" value="Porin chaperone SurA, peptide-binding domain"/>
    <property type="match status" value="1"/>
</dbReference>
<keyword evidence="2" id="KW-0472">Membrane</keyword>
<dbReference type="Proteomes" id="UP000476064">
    <property type="component" value="Chromosome"/>
</dbReference>
<dbReference type="SUPFAM" id="SSF109998">
    <property type="entry name" value="Triger factor/SurA peptide-binding domain-like"/>
    <property type="match status" value="1"/>
</dbReference>